<dbReference type="GO" id="GO:0005506">
    <property type="term" value="F:iron ion binding"/>
    <property type="evidence" value="ECO:0007669"/>
    <property type="project" value="InterPro"/>
</dbReference>
<dbReference type="PANTHER" id="PTHR10869">
    <property type="entry name" value="PROLYL 4-HYDROXYLASE ALPHA SUBUNIT"/>
    <property type="match status" value="1"/>
</dbReference>
<accession>A0A7S4RRL3</accession>
<dbReference type="PROSITE" id="PS51471">
    <property type="entry name" value="FE2OG_OXY"/>
    <property type="match status" value="1"/>
</dbReference>
<keyword evidence="2" id="KW-0479">Metal-binding</keyword>
<protein>
    <recommendedName>
        <fullName evidence="7">Fe2OG dioxygenase domain-containing protein</fullName>
    </recommendedName>
</protein>
<evidence type="ECO:0000256" key="6">
    <source>
        <dbReference type="SAM" id="MobiDB-lite"/>
    </source>
</evidence>
<dbReference type="InterPro" id="IPR045054">
    <property type="entry name" value="P4HA-like"/>
</dbReference>
<evidence type="ECO:0000256" key="3">
    <source>
        <dbReference type="ARBA" id="ARBA00022964"/>
    </source>
</evidence>
<feature type="compositionally biased region" description="Basic residues" evidence="6">
    <location>
        <begin position="1"/>
        <end position="13"/>
    </location>
</feature>
<dbReference type="Gene3D" id="2.60.120.620">
    <property type="entry name" value="q2cbj1_9rhob like domain"/>
    <property type="match status" value="1"/>
</dbReference>
<feature type="region of interest" description="Disordered" evidence="6">
    <location>
        <begin position="1"/>
        <end position="37"/>
    </location>
</feature>
<sequence length="469" mass="51984">MGKRGQERKRRRKQSEQTAAAPTFLKQSNGTAEDDSDIDPLDLHITLDVLTRITQSSELEEPLWKRKDFKALRTKVFALYTAMTDDRAAGRSLGGRISDALQSKDYLLARHLLEEMKQKQIVPKLGSLQRWVRECDAAFSVNGTKAADTEQNDVLRVLDAMIRCTQADVVREANKDSAPTDLIIKHPDWCPPSKFGTAGDETAADGYGAQDAEALASKFRIVSTEKGLHRKPPNKHDAVVYTSCPTAVPLAPLPPNTIAQHPVPHVPGCFVLTDVLTPHECTRIIQAAEAIKFMPDEPLDDIVARSILAHNVYWLADPALNKALYDRCAAFLPNSLGLNARWRVYRYEPGAVYRPHIDGSWPGSGLHPQTGEYMYDAYGDRQSKMTFLLRLNDDFEGGATTYFVPSPDVGFMHARGVTTPRGSVVCFPHGDAQGSLLHEGSAVTRGYKYIVRTDVLYPLSTDHGRGKMT</sequence>
<name>A0A7S4RRL3_9STRA</name>
<keyword evidence="3" id="KW-0223">Dioxygenase</keyword>
<comment type="cofactor">
    <cofactor evidence="1">
        <name>L-ascorbate</name>
        <dbReference type="ChEBI" id="CHEBI:38290"/>
    </cofactor>
</comment>
<evidence type="ECO:0000256" key="5">
    <source>
        <dbReference type="ARBA" id="ARBA00023004"/>
    </source>
</evidence>
<dbReference type="AlphaFoldDB" id="A0A7S4RRL3"/>
<keyword evidence="5" id="KW-0408">Iron</keyword>
<dbReference type="EMBL" id="HBNS01029257">
    <property type="protein sequence ID" value="CAE4622641.1"/>
    <property type="molecule type" value="Transcribed_RNA"/>
</dbReference>
<dbReference type="InterPro" id="IPR005123">
    <property type="entry name" value="Oxoglu/Fe-dep_dioxygenase_dom"/>
</dbReference>
<evidence type="ECO:0000313" key="8">
    <source>
        <dbReference type="EMBL" id="CAE4622641.1"/>
    </source>
</evidence>
<dbReference type="GO" id="GO:0005783">
    <property type="term" value="C:endoplasmic reticulum"/>
    <property type="evidence" value="ECO:0007669"/>
    <property type="project" value="TreeGrafter"/>
</dbReference>
<reference evidence="8" key="1">
    <citation type="submission" date="2021-01" db="EMBL/GenBank/DDBJ databases">
        <authorList>
            <person name="Corre E."/>
            <person name="Pelletier E."/>
            <person name="Niang G."/>
            <person name="Scheremetjew M."/>
            <person name="Finn R."/>
            <person name="Kale V."/>
            <person name="Holt S."/>
            <person name="Cochrane G."/>
            <person name="Meng A."/>
            <person name="Brown T."/>
            <person name="Cohen L."/>
        </authorList>
    </citation>
    <scope>NUCLEOTIDE SEQUENCE</scope>
    <source>
        <strain evidence="8">GSO104</strain>
    </source>
</reference>
<feature type="domain" description="Fe2OG dioxygenase" evidence="7">
    <location>
        <begin position="332"/>
        <end position="458"/>
    </location>
</feature>
<evidence type="ECO:0000256" key="2">
    <source>
        <dbReference type="ARBA" id="ARBA00022723"/>
    </source>
</evidence>
<dbReference type="GO" id="GO:0004656">
    <property type="term" value="F:procollagen-proline 4-dioxygenase activity"/>
    <property type="evidence" value="ECO:0007669"/>
    <property type="project" value="TreeGrafter"/>
</dbReference>
<proteinExistence type="predicted"/>
<evidence type="ECO:0000256" key="4">
    <source>
        <dbReference type="ARBA" id="ARBA00023002"/>
    </source>
</evidence>
<evidence type="ECO:0000259" key="7">
    <source>
        <dbReference type="PROSITE" id="PS51471"/>
    </source>
</evidence>
<gene>
    <name evidence="8" type="ORF">DBRI00130_LOCUS23008</name>
</gene>
<dbReference type="GO" id="GO:0031418">
    <property type="term" value="F:L-ascorbic acid binding"/>
    <property type="evidence" value="ECO:0007669"/>
    <property type="project" value="InterPro"/>
</dbReference>
<evidence type="ECO:0000256" key="1">
    <source>
        <dbReference type="ARBA" id="ARBA00001961"/>
    </source>
</evidence>
<dbReference type="SMART" id="SM00702">
    <property type="entry name" value="P4Hc"/>
    <property type="match status" value="1"/>
</dbReference>
<dbReference type="PANTHER" id="PTHR10869:SF247">
    <property type="entry name" value="FE2OG DIOXYGENASE DOMAIN-CONTAINING PROTEIN"/>
    <property type="match status" value="1"/>
</dbReference>
<organism evidence="8">
    <name type="scientific">Ditylum brightwellii</name>
    <dbReference type="NCBI Taxonomy" id="49249"/>
    <lineage>
        <taxon>Eukaryota</taxon>
        <taxon>Sar</taxon>
        <taxon>Stramenopiles</taxon>
        <taxon>Ochrophyta</taxon>
        <taxon>Bacillariophyta</taxon>
        <taxon>Mediophyceae</taxon>
        <taxon>Lithodesmiophycidae</taxon>
        <taxon>Lithodesmiales</taxon>
        <taxon>Lithodesmiaceae</taxon>
        <taxon>Ditylum</taxon>
    </lineage>
</organism>
<dbReference type="InterPro" id="IPR006620">
    <property type="entry name" value="Pro_4_hyd_alph"/>
</dbReference>
<keyword evidence="4" id="KW-0560">Oxidoreductase</keyword>